<name>A0A8J8P7H3_HALGN</name>
<evidence type="ECO:0000313" key="2">
    <source>
        <dbReference type="EMBL" id="TNV87369.1"/>
    </source>
</evidence>
<feature type="region of interest" description="Disordered" evidence="1">
    <location>
        <begin position="118"/>
        <end position="215"/>
    </location>
</feature>
<feature type="region of interest" description="Disordered" evidence="1">
    <location>
        <begin position="1505"/>
        <end position="1529"/>
    </location>
</feature>
<evidence type="ECO:0000256" key="1">
    <source>
        <dbReference type="SAM" id="MobiDB-lite"/>
    </source>
</evidence>
<dbReference type="EMBL" id="RRYP01000478">
    <property type="protein sequence ID" value="TNV87369.1"/>
    <property type="molecule type" value="Genomic_DNA"/>
</dbReference>
<feature type="compositionally biased region" description="Polar residues" evidence="1">
    <location>
        <begin position="120"/>
        <end position="132"/>
    </location>
</feature>
<feature type="compositionally biased region" description="Polar residues" evidence="1">
    <location>
        <begin position="183"/>
        <end position="215"/>
    </location>
</feature>
<evidence type="ECO:0008006" key="4">
    <source>
        <dbReference type="Google" id="ProtNLM"/>
    </source>
</evidence>
<sequence>MDCQTDLGAEPPLALHNYLMGHCQSHQEFEAMPLQMPLSSQRSWQNPSEMSGVAQNLQAFILNIAGHGHIMQENMELREDAYPEEQQRSSSQGCMSDRSRPKQVRFDIKQGLMNMIEASTGENSHQLRTLSSDRYGANENVNPNAGRLEQRRVQKLKPERRLKFVKPPISLERNNHSDHSQGRKQSQSPLNVKKVQQNDTNKTSDSQKSSKLQRTKQSIELALEYKKEADKMRRKRQGIQEVSSSMVMDETIYSSAVSDPKQFNDESRETPNFSLAVSRRDLNAELSPETPPRPNNQRPTAIHIPHSIETEQSFEEINHHSAREQIQYGAIMRNTSLQKVPQQQLSSSRNSSRKEGRPFAGMIIRQRSTSPNHSISLSQIGARETHNSKSGQFIKVAQIVRNQSQQLRIPQQSEYVLTQPDHETSFSALQIESERNQTLVSSIRTDFQHHCFGTFWDILVEEHSNAKNKLLQLKERQNQVRTQLLQVLSARGLKIYQKLSVLRSLLPNLVFATLTDDGVKYLDLKAQRDIRMKELQASSKKYIKTNSVHESIKSQLLSDIVARLNQKLTLISLRMNTKLVTSLRSQFEEYFTEFICSDIKRFTLGLMKKFVSQQEIQREKLSQISEHLQNIKLSQLFATWRNSLATQKLKEAKSEQLKSYLFDSTRKQYLQKWKIALSNSKREHLTASLLELFNKHKYRDQLFLKWVHGLRQTNKIKRKALQMIASAKDRYGLNEEQGFLQGLKRVREAFRQETVEHQRELNGYKTGQEEVRTRKNRFQNIPRSVIKQNSEATLSIHRDQDFRHSMDVNLKYTIHHALVAQQNSSQPRQGSATSFREMVRQPLSGSRERHHFISSGQKPKQAQMLLNQRLNNNQEITRQQAPPNGLFKMLEEQNQKNRPNQSNLSIIYDDQQGTPLDQQLRNHIVFLSFQLRPPSYHYNFIQSLRHHAHNLVSNTSDFSTFTDYIQFGLAQPHSGQVYRELFQTKVRSVLFQQWRRKFLTKQRDRALQDLHIVNVGGKQVVKEWQRHVIQKKLWVREFQRTTTLRRFYGVFREWCKWNRQEVYLQVKQVRAFRKKIVFNGWLKYLDNQGHVLMNVINAQRYHTSALQSKAMLALYQHYLKQFRVQKFKRLHAFKKFFKGKWMKQYARNTKLRELLVKREGHAVKNERVKYQLEYDIKRDVISQWRERVQEKQEQIMAYTADTHFRQQLTAKTFFRLKNLYSVAKGVQRLHILALVISVKPAFERLKREQRLLLQSESKSKDYRRSFLIARTFNAWKGDVIKNKLANLFLQRKYLRRIHQFVIMKNHVLPVQYRERRLMFVFMVTLRGDCQAKWQENRSAIIVRQLCEKRNEKLIKQTFLGFMQNLLQAKQKRMMRMYVQTQMNARLCEKAMRVLKRRWLKRKKRRLMGRVAQDFNQSLRLRKEERLRESLLSITSDFDVIRLRDQRVLDDQEKMTKYRVVQLWKMYVQERLRKTTVLDRYLLFKRRMVSLRTFLAWRSIAKYEHSSKSSHREPTTREHSPQHSKRIASTDRGVRLTSVRFADQNPGTREYLFDPRLNTFSDSLSQGGASATFGQRSLASHTDRMATNETPGSFQGNSSLFGELEAIFSKNRKWLDEQREREEFLREMASHYNQRLSSDMQSIRRSSMLSSSYQSNNQVLNN</sequence>
<feature type="compositionally biased region" description="Basic and acidic residues" evidence="1">
    <location>
        <begin position="1505"/>
        <end position="1520"/>
    </location>
</feature>
<dbReference type="Proteomes" id="UP000785679">
    <property type="component" value="Unassembled WGS sequence"/>
</dbReference>
<accession>A0A8J8P7H3</accession>
<feature type="region of interest" description="Disordered" evidence="1">
    <location>
        <begin position="81"/>
        <end position="101"/>
    </location>
</feature>
<organism evidence="2 3">
    <name type="scientific">Halteria grandinella</name>
    <dbReference type="NCBI Taxonomy" id="5974"/>
    <lineage>
        <taxon>Eukaryota</taxon>
        <taxon>Sar</taxon>
        <taxon>Alveolata</taxon>
        <taxon>Ciliophora</taxon>
        <taxon>Intramacronucleata</taxon>
        <taxon>Spirotrichea</taxon>
        <taxon>Stichotrichia</taxon>
        <taxon>Sporadotrichida</taxon>
        <taxon>Halteriidae</taxon>
        <taxon>Halteria</taxon>
    </lineage>
</organism>
<evidence type="ECO:0000313" key="3">
    <source>
        <dbReference type="Proteomes" id="UP000785679"/>
    </source>
</evidence>
<feature type="compositionally biased region" description="Basic and acidic residues" evidence="1">
    <location>
        <begin position="148"/>
        <end position="162"/>
    </location>
</feature>
<keyword evidence="3" id="KW-1185">Reference proteome</keyword>
<comment type="caution">
    <text evidence="2">The sequence shown here is derived from an EMBL/GenBank/DDBJ whole genome shotgun (WGS) entry which is preliminary data.</text>
</comment>
<proteinExistence type="predicted"/>
<dbReference type="OrthoDB" id="10643458at2759"/>
<feature type="region of interest" description="Disordered" evidence="1">
    <location>
        <begin position="337"/>
        <end position="357"/>
    </location>
</feature>
<gene>
    <name evidence="2" type="ORF">FGO68_gene4732</name>
</gene>
<reference evidence="2" key="1">
    <citation type="submission" date="2019-06" db="EMBL/GenBank/DDBJ databases">
        <authorList>
            <person name="Zheng W."/>
        </authorList>
    </citation>
    <scope>NUCLEOTIDE SEQUENCE</scope>
    <source>
        <strain evidence="2">QDHG01</strain>
    </source>
</reference>
<protein>
    <recommendedName>
        <fullName evidence="4">Sfi1 spindle body domain-containing protein</fullName>
    </recommendedName>
</protein>